<dbReference type="PROSITE" id="PS50143">
    <property type="entry name" value="BIR_REPEAT_2"/>
    <property type="match status" value="1"/>
</dbReference>
<dbReference type="AlphaFoldDB" id="A0AAV0Y4C7"/>
<dbReference type="PANTHER" id="PTHR10044:SF139">
    <property type="entry name" value="DEATH-ASSOCIATED INHIBITOR OF APOPTOSIS 2"/>
    <property type="match status" value="1"/>
</dbReference>
<keyword evidence="2" id="KW-1185">Reference proteome</keyword>
<accession>A0AAV0Y4C7</accession>
<gene>
    <name evidence="1" type="ORF">MEUPH1_LOCUS28544</name>
</gene>
<dbReference type="GO" id="GO:0005737">
    <property type="term" value="C:cytoplasm"/>
    <property type="evidence" value="ECO:0007669"/>
    <property type="project" value="TreeGrafter"/>
</dbReference>
<dbReference type="Pfam" id="PF00653">
    <property type="entry name" value="BIR"/>
    <property type="match status" value="1"/>
</dbReference>
<comment type="caution">
    <text evidence="1">The sequence shown here is derived from an EMBL/GenBank/DDBJ whole genome shotgun (WGS) entry which is preliminary data.</text>
</comment>
<dbReference type="Gene3D" id="1.10.1170.10">
    <property type="entry name" value="Inhibitor Of Apoptosis Protein (2mihbC-IAP-1), Chain A"/>
    <property type="match status" value="1"/>
</dbReference>
<dbReference type="PANTHER" id="PTHR10044">
    <property type="entry name" value="INHIBITOR OF APOPTOSIS"/>
    <property type="match status" value="1"/>
</dbReference>
<sequence length="109" mass="12675">MNVEKNMHGVDDEFLENISILYGLTNHATVINNGNRKNLSRTSTRDMVFFQNRLKTYETWTLGKRGPSPEDLAEAGLYYTGYEDRVSCYFCCKIFGRWGHDDVPLPFQR</sequence>
<dbReference type="InterPro" id="IPR050784">
    <property type="entry name" value="IAP"/>
</dbReference>
<dbReference type="GO" id="GO:0005634">
    <property type="term" value="C:nucleus"/>
    <property type="evidence" value="ECO:0007669"/>
    <property type="project" value="TreeGrafter"/>
</dbReference>
<dbReference type="SMART" id="SM00238">
    <property type="entry name" value="BIR"/>
    <property type="match status" value="1"/>
</dbReference>
<evidence type="ECO:0000313" key="2">
    <source>
        <dbReference type="Proteomes" id="UP001160148"/>
    </source>
</evidence>
<evidence type="ECO:0000313" key="1">
    <source>
        <dbReference type="EMBL" id="CAI6374987.1"/>
    </source>
</evidence>
<proteinExistence type="predicted"/>
<dbReference type="InterPro" id="IPR001370">
    <property type="entry name" value="BIR_rpt"/>
</dbReference>
<protein>
    <submittedName>
        <fullName evidence="1">Uncharacterized protein</fullName>
    </submittedName>
</protein>
<name>A0AAV0Y4C7_9HEMI</name>
<organism evidence="1 2">
    <name type="scientific">Macrosiphum euphorbiae</name>
    <name type="common">potato aphid</name>
    <dbReference type="NCBI Taxonomy" id="13131"/>
    <lineage>
        <taxon>Eukaryota</taxon>
        <taxon>Metazoa</taxon>
        <taxon>Ecdysozoa</taxon>
        <taxon>Arthropoda</taxon>
        <taxon>Hexapoda</taxon>
        <taxon>Insecta</taxon>
        <taxon>Pterygota</taxon>
        <taxon>Neoptera</taxon>
        <taxon>Paraneoptera</taxon>
        <taxon>Hemiptera</taxon>
        <taxon>Sternorrhyncha</taxon>
        <taxon>Aphidomorpha</taxon>
        <taxon>Aphidoidea</taxon>
        <taxon>Aphididae</taxon>
        <taxon>Macrosiphini</taxon>
        <taxon>Macrosiphum</taxon>
    </lineage>
</organism>
<dbReference type="SUPFAM" id="SSF57924">
    <property type="entry name" value="Inhibitor of apoptosis (IAP) repeat"/>
    <property type="match status" value="1"/>
</dbReference>
<dbReference type="Proteomes" id="UP001160148">
    <property type="component" value="Unassembled WGS sequence"/>
</dbReference>
<reference evidence="1 2" key="1">
    <citation type="submission" date="2023-01" db="EMBL/GenBank/DDBJ databases">
        <authorList>
            <person name="Whitehead M."/>
        </authorList>
    </citation>
    <scope>NUCLEOTIDE SEQUENCE [LARGE SCALE GENOMIC DNA]</scope>
</reference>
<dbReference type="EMBL" id="CARXXK010001250">
    <property type="protein sequence ID" value="CAI6374987.1"/>
    <property type="molecule type" value="Genomic_DNA"/>
</dbReference>